<accession>A0AA39Z7K7</accession>
<dbReference type="AlphaFoldDB" id="A0AA39Z7K7"/>
<sequence length="325" mass="36848">MHVPVAMAKDSVAGRTAIQPKHRELPVDISKHSYTGRTAMQPKHLNYLQSSRETKPTKTGGQKDLLVKKARILTTNAGVQKRYHNQSQSRQVMEKFSALTYRQSLRKISHDAPQQYREQILYITREEVELVVSQYRTAMAVAGRLNPPCGCGKYALIRARCHHVATFVDYKCSRKTAGFCGHDPRLPLNDLSCVYEVERVMLDIDHCDECYQLPKEYELTLNGYPGLLHLLQPDLSGVDTTGAARRRRHTDPTLRLQADRQGSLVAAAPAKEKRRQSDPLPVSSRQAGKALQQFERFDEPFFNYQPRLQEAPKESQPRLVPDGSA</sequence>
<comment type="caution">
    <text evidence="2">The sequence shown here is derived from an EMBL/GenBank/DDBJ whole genome shotgun (WGS) entry which is preliminary data.</text>
</comment>
<name>A0AA39Z7K7_9PEZI</name>
<organism evidence="2 3">
    <name type="scientific">Cercophora samala</name>
    <dbReference type="NCBI Taxonomy" id="330535"/>
    <lineage>
        <taxon>Eukaryota</taxon>
        <taxon>Fungi</taxon>
        <taxon>Dikarya</taxon>
        <taxon>Ascomycota</taxon>
        <taxon>Pezizomycotina</taxon>
        <taxon>Sordariomycetes</taxon>
        <taxon>Sordariomycetidae</taxon>
        <taxon>Sordariales</taxon>
        <taxon>Lasiosphaeriaceae</taxon>
        <taxon>Cercophora</taxon>
    </lineage>
</organism>
<feature type="region of interest" description="Disordered" evidence="1">
    <location>
        <begin position="302"/>
        <end position="325"/>
    </location>
</feature>
<evidence type="ECO:0000313" key="2">
    <source>
        <dbReference type="EMBL" id="KAK0665623.1"/>
    </source>
</evidence>
<evidence type="ECO:0000313" key="3">
    <source>
        <dbReference type="Proteomes" id="UP001174997"/>
    </source>
</evidence>
<evidence type="ECO:0000256" key="1">
    <source>
        <dbReference type="SAM" id="MobiDB-lite"/>
    </source>
</evidence>
<proteinExistence type="predicted"/>
<keyword evidence="3" id="KW-1185">Reference proteome</keyword>
<feature type="region of interest" description="Disordered" evidence="1">
    <location>
        <begin position="239"/>
        <end position="289"/>
    </location>
</feature>
<dbReference type="EMBL" id="JAULSY010000106">
    <property type="protein sequence ID" value="KAK0665623.1"/>
    <property type="molecule type" value="Genomic_DNA"/>
</dbReference>
<reference evidence="2" key="1">
    <citation type="submission" date="2023-06" db="EMBL/GenBank/DDBJ databases">
        <title>Genome-scale phylogeny and comparative genomics of the fungal order Sordariales.</title>
        <authorList>
            <consortium name="Lawrence Berkeley National Laboratory"/>
            <person name="Hensen N."/>
            <person name="Bonometti L."/>
            <person name="Westerberg I."/>
            <person name="Brannstrom I.O."/>
            <person name="Guillou S."/>
            <person name="Cros-Aarteil S."/>
            <person name="Calhoun S."/>
            <person name="Haridas S."/>
            <person name="Kuo A."/>
            <person name="Mondo S."/>
            <person name="Pangilinan J."/>
            <person name="Riley R."/>
            <person name="Labutti K."/>
            <person name="Andreopoulos B."/>
            <person name="Lipzen A."/>
            <person name="Chen C."/>
            <person name="Yanf M."/>
            <person name="Daum C."/>
            <person name="Ng V."/>
            <person name="Clum A."/>
            <person name="Steindorff A."/>
            <person name="Ohm R."/>
            <person name="Martin F."/>
            <person name="Silar P."/>
            <person name="Natvig D."/>
            <person name="Lalanne C."/>
            <person name="Gautier V."/>
            <person name="Ament-Velasquez S.L."/>
            <person name="Kruys A."/>
            <person name="Hutchinson M.I."/>
            <person name="Powell A.J."/>
            <person name="Barry K."/>
            <person name="Miller A.N."/>
            <person name="Grigoriev I.V."/>
            <person name="Debuchy R."/>
            <person name="Gladieux P."/>
            <person name="Thoren M.H."/>
            <person name="Johannesson H."/>
        </authorList>
    </citation>
    <scope>NUCLEOTIDE SEQUENCE</scope>
    <source>
        <strain evidence="2">CBS 307.81</strain>
    </source>
</reference>
<protein>
    <submittedName>
        <fullName evidence="2">Uncharacterized protein</fullName>
    </submittedName>
</protein>
<dbReference type="Proteomes" id="UP001174997">
    <property type="component" value="Unassembled WGS sequence"/>
</dbReference>
<gene>
    <name evidence="2" type="ORF">QBC41DRAFT_11761</name>
</gene>